<dbReference type="Proteomes" id="UP001319867">
    <property type="component" value="Chromosome"/>
</dbReference>
<evidence type="ECO:0000256" key="1">
    <source>
        <dbReference type="SAM" id="Phobius"/>
    </source>
</evidence>
<feature type="transmembrane region" description="Helical" evidence="1">
    <location>
        <begin position="178"/>
        <end position="201"/>
    </location>
</feature>
<proteinExistence type="predicted"/>
<keyword evidence="3" id="KW-1185">Reference proteome</keyword>
<evidence type="ECO:0008006" key="4">
    <source>
        <dbReference type="Google" id="ProtNLM"/>
    </source>
</evidence>
<sequence length="204" mass="24535">MILIAEITKNVLNFNKLIQISLAENLTNQQIEFFFNQQSKWHWFSIVFTPIYILIKTNLIASILYIGTYFYSKTEVKYKLLWDIAVKAEFLFLIALICKIIWFYFFQTNYTLKDVQYFYPFSVINFLDYNEIDSWFIYPLQTLNLFEFGYWILLSYFISKLVQSNKTDQNKYPIDFGLIIVSTSYGISLFLWVIIIMFFTLNFS</sequence>
<name>A0ABN6L217_9FLAO</name>
<evidence type="ECO:0000313" key="3">
    <source>
        <dbReference type="Proteomes" id="UP001319867"/>
    </source>
</evidence>
<keyword evidence="1" id="KW-1133">Transmembrane helix</keyword>
<feature type="transmembrane region" description="Helical" evidence="1">
    <location>
        <begin position="43"/>
        <end position="72"/>
    </location>
</feature>
<evidence type="ECO:0000313" key="2">
    <source>
        <dbReference type="EMBL" id="BDB54878.1"/>
    </source>
</evidence>
<reference evidence="2 3" key="1">
    <citation type="journal article" date="2022" name="Int. J. Syst. Evol. Microbiol.">
        <title>Flavobacterium ammonificans sp. nov. and Flavobacterium ammoniigenes sp. nov., ammonifying bacteria isolated from surface river water.</title>
        <authorList>
            <person name="Watanabe K."/>
            <person name="Kitamura T."/>
            <person name="Ogata Y."/>
            <person name="Shindo C."/>
            <person name="Suda W."/>
        </authorList>
    </citation>
    <scope>NUCLEOTIDE SEQUENCE [LARGE SCALE GENOMIC DNA]</scope>
    <source>
        <strain evidence="2 3">GENT5</strain>
    </source>
</reference>
<gene>
    <name evidence="2" type="ORF">GENT5_11830</name>
</gene>
<dbReference type="EMBL" id="AP025184">
    <property type="protein sequence ID" value="BDB54878.1"/>
    <property type="molecule type" value="Genomic_DNA"/>
</dbReference>
<reference evidence="2 3" key="2">
    <citation type="journal article" date="2022" name="Microorganisms">
        <title>Complete Genome Sequences of Two Flavobacterium ammonificans Strains and a Flavobacterium ammoniigenes Strain of Ammonifying Bacterioplankton Isolated from Surface River Water.</title>
        <authorList>
            <person name="Suda W."/>
            <person name="Ogata Y."/>
            <person name="Shindo C."/>
            <person name="Watanabe K."/>
        </authorList>
    </citation>
    <scope>NUCLEOTIDE SEQUENCE [LARGE SCALE GENOMIC DNA]</scope>
    <source>
        <strain evidence="2 3">GENT5</strain>
    </source>
</reference>
<organism evidence="2 3">
    <name type="scientific">Flavobacterium ammoniigenes</name>
    <dbReference type="NCBI Taxonomy" id="1751095"/>
    <lineage>
        <taxon>Bacteria</taxon>
        <taxon>Pseudomonadati</taxon>
        <taxon>Bacteroidota</taxon>
        <taxon>Flavobacteriia</taxon>
        <taxon>Flavobacteriales</taxon>
        <taxon>Flavobacteriaceae</taxon>
        <taxon>Flavobacterium</taxon>
    </lineage>
</organism>
<keyword evidence="1" id="KW-0812">Transmembrane</keyword>
<feature type="transmembrane region" description="Helical" evidence="1">
    <location>
        <begin position="135"/>
        <end position="158"/>
    </location>
</feature>
<accession>A0ABN6L217</accession>
<protein>
    <recommendedName>
        <fullName evidence="4">Yip1 domain-containing protein</fullName>
    </recommendedName>
</protein>
<keyword evidence="1" id="KW-0472">Membrane</keyword>
<feature type="transmembrane region" description="Helical" evidence="1">
    <location>
        <begin position="84"/>
        <end position="105"/>
    </location>
</feature>